<evidence type="ECO:0000256" key="4">
    <source>
        <dbReference type="ARBA" id="ARBA00022840"/>
    </source>
</evidence>
<dbReference type="GO" id="GO:0016887">
    <property type="term" value="F:ATP hydrolysis activity"/>
    <property type="evidence" value="ECO:0007669"/>
    <property type="project" value="InterPro"/>
</dbReference>
<sequence>MASRSTFATAPKPLRADDLACFRGGRMVFERLSFTLDPGELLYLRGKNGSGKSTLLRLIAGYLRIHGGTLMVGDDAWWRGDAALSEALIYAGHDNALKPVLTLRENARELTRLMTGHAVGDVALADAADVFGLTGLLDQPVRYFSSGQRHRSNLMRFAYLKRPLWLMDEPTVGLDTENREALAGLMRAHLDAGGMIIAATHDPIGVEGAMIDMRDYQPKVSLEEAWL</sequence>
<dbReference type="Proteomes" id="UP000183685">
    <property type="component" value="Unassembled WGS sequence"/>
</dbReference>
<organism evidence="8 9">
    <name type="scientific">Kordiimonas lacus</name>
    <dbReference type="NCBI Taxonomy" id="637679"/>
    <lineage>
        <taxon>Bacteria</taxon>
        <taxon>Pseudomonadati</taxon>
        <taxon>Pseudomonadota</taxon>
        <taxon>Alphaproteobacteria</taxon>
        <taxon>Kordiimonadales</taxon>
        <taxon>Kordiimonadaceae</taxon>
        <taxon>Kordiimonas</taxon>
    </lineage>
</organism>
<evidence type="ECO:0000256" key="6">
    <source>
        <dbReference type="ARBA" id="ARBA00023136"/>
    </source>
</evidence>
<accession>A0A1G6U1Q4</accession>
<reference evidence="8 9" key="1">
    <citation type="submission" date="2016-10" db="EMBL/GenBank/DDBJ databases">
        <authorList>
            <person name="de Groot N.N."/>
        </authorList>
    </citation>
    <scope>NUCLEOTIDE SEQUENCE [LARGE SCALE GENOMIC DNA]</scope>
    <source>
        <strain evidence="8 9">CGMCC 1.9109</strain>
    </source>
</reference>
<evidence type="ECO:0000256" key="5">
    <source>
        <dbReference type="ARBA" id="ARBA00022967"/>
    </source>
</evidence>
<dbReference type="InterPro" id="IPR003593">
    <property type="entry name" value="AAA+_ATPase"/>
</dbReference>
<dbReference type="GO" id="GO:0005524">
    <property type="term" value="F:ATP binding"/>
    <property type="evidence" value="ECO:0007669"/>
    <property type="project" value="UniProtKB-KW"/>
</dbReference>
<dbReference type="SMART" id="SM00382">
    <property type="entry name" value="AAA"/>
    <property type="match status" value="1"/>
</dbReference>
<keyword evidence="3" id="KW-0201">Cytochrome c-type biogenesis</keyword>
<dbReference type="AlphaFoldDB" id="A0A1G6U1Q4"/>
<dbReference type="SUPFAM" id="SSF52540">
    <property type="entry name" value="P-loop containing nucleoside triphosphate hydrolases"/>
    <property type="match status" value="1"/>
</dbReference>
<evidence type="ECO:0000256" key="3">
    <source>
        <dbReference type="ARBA" id="ARBA00022748"/>
    </source>
</evidence>
<keyword evidence="5" id="KW-1278">Translocase</keyword>
<protein>
    <submittedName>
        <fullName evidence="8">Heme exporter protein A</fullName>
    </submittedName>
</protein>
<dbReference type="RefSeq" id="WP_068308472.1">
    <property type="nucleotide sequence ID" value="NZ_DAIOMO010000003.1"/>
</dbReference>
<keyword evidence="2" id="KW-0547">Nucleotide-binding</keyword>
<feature type="domain" description="ABC transporter" evidence="7">
    <location>
        <begin position="14"/>
        <end position="226"/>
    </location>
</feature>
<keyword evidence="1" id="KW-0813">Transport</keyword>
<dbReference type="Gene3D" id="3.40.50.300">
    <property type="entry name" value="P-loop containing nucleotide triphosphate hydrolases"/>
    <property type="match status" value="1"/>
</dbReference>
<dbReference type="STRING" id="637679.GCA_001550055_00467"/>
<dbReference type="InterPro" id="IPR027417">
    <property type="entry name" value="P-loop_NTPase"/>
</dbReference>
<dbReference type="GO" id="GO:0017004">
    <property type="term" value="P:cytochrome complex assembly"/>
    <property type="evidence" value="ECO:0007669"/>
    <property type="project" value="UniProtKB-KW"/>
</dbReference>
<dbReference type="PANTHER" id="PTHR43499">
    <property type="entry name" value="ABC TRANSPORTER I FAMILY MEMBER 1"/>
    <property type="match status" value="1"/>
</dbReference>
<dbReference type="NCBIfam" id="TIGR01189">
    <property type="entry name" value="ccmA"/>
    <property type="match status" value="1"/>
</dbReference>
<dbReference type="InterPro" id="IPR003439">
    <property type="entry name" value="ABC_transporter-like_ATP-bd"/>
</dbReference>
<dbReference type="InterPro" id="IPR005895">
    <property type="entry name" value="ABC_transptr_haem_export_CcmA"/>
</dbReference>
<evidence type="ECO:0000256" key="2">
    <source>
        <dbReference type="ARBA" id="ARBA00022741"/>
    </source>
</evidence>
<name>A0A1G6U1Q4_9PROT</name>
<evidence type="ECO:0000256" key="1">
    <source>
        <dbReference type="ARBA" id="ARBA00022448"/>
    </source>
</evidence>
<gene>
    <name evidence="8" type="ORF">SAMN04488071_0422</name>
</gene>
<dbReference type="Pfam" id="PF00005">
    <property type="entry name" value="ABC_tran"/>
    <property type="match status" value="1"/>
</dbReference>
<keyword evidence="4" id="KW-0067">ATP-binding</keyword>
<evidence type="ECO:0000313" key="9">
    <source>
        <dbReference type="Proteomes" id="UP000183685"/>
    </source>
</evidence>
<dbReference type="EMBL" id="FNAK01000001">
    <property type="protein sequence ID" value="SDD34616.1"/>
    <property type="molecule type" value="Genomic_DNA"/>
</dbReference>
<evidence type="ECO:0000313" key="8">
    <source>
        <dbReference type="EMBL" id="SDD34616.1"/>
    </source>
</evidence>
<dbReference type="GO" id="GO:0022857">
    <property type="term" value="F:transmembrane transporter activity"/>
    <property type="evidence" value="ECO:0007669"/>
    <property type="project" value="InterPro"/>
</dbReference>
<keyword evidence="6" id="KW-0472">Membrane</keyword>
<dbReference type="OrthoDB" id="9800654at2"/>
<proteinExistence type="predicted"/>
<dbReference type="PANTHER" id="PTHR43499:SF1">
    <property type="entry name" value="ABC TRANSPORTER I FAMILY MEMBER 1"/>
    <property type="match status" value="1"/>
</dbReference>
<evidence type="ECO:0000259" key="7">
    <source>
        <dbReference type="PROSITE" id="PS50893"/>
    </source>
</evidence>
<keyword evidence="9" id="KW-1185">Reference proteome</keyword>
<dbReference type="PROSITE" id="PS50893">
    <property type="entry name" value="ABC_TRANSPORTER_2"/>
    <property type="match status" value="1"/>
</dbReference>